<gene>
    <name evidence="2" type="ORF">HNY73_022802</name>
</gene>
<evidence type="ECO:0000256" key="1">
    <source>
        <dbReference type="SAM" id="MobiDB-lite"/>
    </source>
</evidence>
<proteinExistence type="predicted"/>
<dbReference type="Proteomes" id="UP000807504">
    <property type="component" value="Unassembled WGS sequence"/>
</dbReference>
<feature type="compositionally biased region" description="Basic residues" evidence="1">
    <location>
        <begin position="496"/>
        <end position="507"/>
    </location>
</feature>
<accession>A0A8T0E337</accession>
<reference evidence="2" key="2">
    <citation type="submission" date="2020-06" db="EMBL/GenBank/DDBJ databases">
        <authorList>
            <person name="Sheffer M."/>
        </authorList>
    </citation>
    <scope>NUCLEOTIDE SEQUENCE</scope>
</reference>
<organism evidence="2 3">
    <name type="scientific">Argiope bruennichi</name>
    <name type="common">Wasp spider</name>
    <name type="synonym">Aranea bruennichi</name>
    <dbReference type="NCBI Taxonomy" id="94029"/>
    <lineage>
        <taxon>Eukaryota</taxon>
        <taxon>Metazoa</taxon>
        <taxon>Ecdysozoa</taxon>
        <taxon>Arthropoda</taxon>
        <taxon>Chelicerata</taxon>
        <taxon>Arachnida</taxon>
        <taxon>Araneae</taxon>
        <taxon>Araneomorphae</taxon>
        <taxon>Entelegynae</taxon>
        <taxon>Araneoidea</taxon>
        <taxon>Araneidae</taxon>
        <taxon>Argiope</taxon>
    </lineage>
</organism>
<evidence type="ECO:0000313" key="2">
    <source>
        <dbReference type="EMBL" id="KAF8764756.1"/>
    </source>
</evidence>
<dbReference type="AlphaFoldDB" id="A0A8T0E337"/>
<dbReference type="OrthoDB" id="6431550at2759"/>
<reference evidence="2" key="1">
    <citation type="journal article" date="2020" name="bioRxiv">
        <title>Chromosome-level reference genome of the European wasp spider Argiope bruennichi: a resource for studies on range expansion and evolutionary adaptation.</title>
        <authorList>
            <person name="Sheffer M.M."/>
            <person name="Hoppe A."/>
            <person name="Krehenwinkel H."/>
            <person name="Uhl G."/>
            <person name="Kuss A.W."/>
            <person name="Jensen L."/>
            <person name="Jensen C."/>
            <person name="Gillespie R.G."/>
            <person name="Hoff K.J."/>
            <person name="Prost S."/>
        </authorList>
    </citation>
    <scope>NUCLEOTIDE SEQUENCE</scope>
</reference>
<comment type="caution">
    <text evidence="2">The sequence shown here is derived from an EMBL/GenBank/DDBJ whole genome shotgun (WGS) entry which is preliminary data.</text>
</comment>
<evidence type="ECO:0000313" key="3">
    <source>
        <dbReference type="Proteomes" id="UP000807504"/>
    </source>
</evidence>
<feature type="region of interest" description="Disordered" evidence="1">
    <location>
        <begin position="480"/>
        <end position="507"/>
    </location>
</feature>
<name>A0A8T0E337_ARGBR</name>
<dbReference type="EMBL" id="JABXBU010002231">
    <property type="protein sequence ID" value="KAF8764756.1"/>
    <property type="molecule type" value="Genomic_DNA"/>
</dbReference>
<protein>
    <submittedName>
        <fullName evidence="2">Uncharacterized protein</fullName>
    </submittedName>
</protein>
<keyword evidence="3" id="KW-1185">Reference proteome</keyword>
<dbReference type="OMA" id="IRIERIW"/>
<sequence length="507" mass="60470">MEKQQYILNLSLEQITLRKVAIILWSQADILKLIKSFHWRSLISDDTIRVWQNSIESKVKAKASVILLPDTVKEELMDVIKPIGPEILKWKNYHQLLTSDPYLTSNVLHQLCWTSVGTVDYKKTAEILIRQQRMDIMSSYKLACMYCLDDSIETIWEKLSETNKRLFYDEETPLRIRQPELIIFWTYFIKGEIAKLDVFINGNRNERERERTLYQYAFEHAALSGNKVATEYFYQKLTSEEREVSLLETAESIVNKRCSSVLNVLYDFPKENFCSVLCYLLSKMSEEEQIQVFKSNPYGTLYCFIDWPWQDLLIKVAGLLWTFLRDNDYDLIIWILARNRTMTGYNYPKLLAELFLQAPSHCRNYIIGRYQFWFPGLIYTNNTEIIKLILRNVDDKDREGFVLCKTGYHLCWKLIEEEKWSLLELFVSECRLSSKATTILKNNFMRYISRYYRENQLKLRKRKWERFFQLIDKAKVKDGNEGNVEEAEKEEGSIRNRPKRKCKRKNY</sequence>